<reference evidence="1" key="1">
    <citation type="journal article" date="2011" name="PLoS Genet.">
        <title>Parallel evolution of a type IV secretion system in radiating lineages of the host-restricted bacterial pathogen Bartonella.</title>
        <authorList>
            <person name="Engel P."/>
            <person name="Salzburger W."/>
            <person name="Liesch M."/>
            <person name="Chang C.C."/>
            <person name="Maruyama S."/>
            <person name="Lanz C."/>
            <person name="Calteau A."/>
            <person name="Lajus A."/>
            <person name="Medigue C."/>
            <person name="Schuster S.C."/>
            <person name="Dehio C."/>
        </authorList>
    </citation>
    <scope>NUCLEOTIDE SEQUENCE</scope>
    <source>
        <strain evidence="1">R1</strain>
    </source>
</reference>
<dbReference type="AlphaFoldDB" id="E6Z005"/>
<organism evidence="1">
    <name type="scientific">Bartonella schoenbuchensis (strain DSM 13525 / NCTC 13165 / R1)</name>
    <dbReference type="NCBI Taxonomy" id="687861"/>
    <lineage>
        <taxon>Bacteria</taxon>
        <taxon>Pseudomonadati</taxon>
        <taxon>Pseudomonadota</taxon>
        <taxon>Alphaproteobacteria</taxon>
        <taxon>Hyphomicrobiales</taxon>
        <taxon>Bartonellaceae</taxon>
        <taxon>Bartonella</taxon>
    </lineage>
</organism>
<evidence type="ECO:0000313" key="1">
    <source>
        <dbReference type="EMBL" id="CBI82443.1"/>
    </source>
</evidence>
<name>E6Z005_BARSR</name>
<proteinExistence type="predicted"/>
<protein>
    <submittedName>
        <fullName evidence="1">Uncharacterized protein</fullName>
    </submittedName>
</protein>
<sequence length="72" mass="8794">MKVEYFLSKIVCDSFIIRLCWKGFIVKLSDLFGYRIDDIFVKILVLFHTKDWAIFKKIREKIRRGLIRIYYA</sequence>
<accession>E6Z005</accession>
<dbReference type="EMBL" id="FN645509">
    <property type="protein sequence ID" value="CBI82443.1"/>
    <property type="molecule type" value="Genomic_DNA"/>
</dbReference>
<gene>
    <name evidence="1" type="ORF">B11C_40298</name>
</gene>